<evidence type="ECO:0000256" key="9">
    <source>
        <dbReference type="SAM" id="MobiDB-lite"/>
    </source>
</evidence>
<feature type="compositionally biased region" description="Polar residues" evidence="9">
    <location>
        <begin position="846"/>
        <end position="863"/>
    </location>
</feature>
<dbReference type="Pfam" id="PF00806">
    <property type="entry name" value="PUF"/>
    <property type="match status" value="8"/>
</dbReference>
<evidence type="ECO:0000256" key="2">
    <source>
        <dbReference type="ARBA" id="ARBA00022490"/>
    </source>
</evidence>
<feature type="repeat" description="Pumilio" evidence="8">
    <location>
        <begin position="714"/>
        <end position="749"/>
    </location>
</feature>
<reference evidence="11" key="1">
    <citation type="journal article" date="2020" name="Stud. Mycol.">
        <title>101 Dothideomycetes genomes: a test case for predicting lifestyles and emergence of pathogens.</title>
        <authorList>
            <person name="Haridas S."/>
            <person name="Albert R."/>
            <person name="Binder M."/>
            <person name="Bloem J."/>
            <person name="Labutti K."/>
            <person name="Salamov A."/>
            <person name="Andreopoulos B."/>
            <person name="Baker S."/>
            <person name="Barry K."/>
            <person name="Bills G."/>
            <person name="Bluhm B."/>
            <person name="Cannon C."/>
            <person name="Castanera R."/>
            <person name="Culley D."/>
            <person name="Daum C."/>
            <person name="Ezra D."/>
            <person name="Gonzalez J."/>
            <person name="Henrissat B."/>
            <person name="Kuo A."/>
            <person name="Liang C."/>
            <person name="Lipzen A."/>
            <person name="Lutzoni F."/>
            <person name="Magnuson J."/>
            <person name="Mondo S."/>
            <person name="Nolan M."/>
            <person name="Ohm R."/>
            <person name="Pangilinan J."/>
            <person name="Park H.-J."/>
            <person name="Ramirez L."/>
            <person name="Alfaro M."/>
            <person name="Sun H."/>
            <person name="Tritt A."/>
            <person name="Yoshinaga Y."/>
            <person name="Zwiers L.-H."/>
            <person name="Turgeon B."/>
            <person name="Goodwin S."/>
            <person name="Spatafora J."/>
            <person name="Crous P."/>
            <person name="Grigoriev I."/>
        </authorList>
    </citation>
    <scope>NUCLEOTIDE SEQUENCE</scope>
    <source>
        <strain evidence="11">CBS 130266</strain>
    </source>
</reference>
<dbReference type="PROSITE" id="PS50303">
    <property type="entry name" value="PUM_HD"/>
    <property type="match status" value="1"/>
</dbReference>
<dbReference type="FunFam" id="1.25.10.10:FF:000004">
    <property type="entry name" value="Pumilio homolog 1 isoform 2"/>
    <property type="match status" value="1"/>
</dbReference>
<dbReference type="Proteomes" id="UP000800235">
    <property type="component" value="Unassembled WGS sequence"/>
</dbReference>
<dbReference type="PROSITE" id="PS50302">
    <property type="entry name" value="PUM"/>
    <property type="match status" value="8"/>
</dbReference>
<feature type="compositionally biased region" description="Polar residues" evidence="9">
    <location>
        <begin position="100"/>
        <end position="128"/>
    </location>
</feature>
<evidence type="ECO:0000256" key="3">
    <source>
        <dbReference type="ARBA" id="ARBA00022737"/>
    </source>
</evidence>
<comment type="caution">
    <text evidence="11">The sequence shown here is derived from an EMBL/GenBank/DDBJ whole genome shotgun (WGS) entry which is preliminary data.</text>
</comment>
<dbReference type="GO" id="GO:0000288">
    <property type="term" value="P:nuclear-transcribed mRNA catabolic process, deadenylation-dependent decay"/>
    <property type="evidence" value="ECO:0007669"/>
    <property type="project" value="TreeGrafter"/>
</dbReference>
<dbReference type="OrthoDB" id="668540at2759"/>
<dbReference type="AlphaFoldDB" id="A0A9P4NLT9"/>
<sequence length="900" mass="100383">MGKPWDSSNIWAEFPNATRESSRTRGNLSSILLARLILNFSIETGAFGSAKEVIEGKTGSGSLVPSSDTEWRTSPWETKTSSGSHLRSSGVSPVRRGSSQLNNTHPLLNGPQHSSQYYNNTRASNTVGNKPINGTYESMALGPRQSETTMNGYGHFSRSSDESSRPQETIGSWTDAGSVHSPTDDRRSVTNSEYFGASSAGASRSGSLPPSRHGNEHTQYTPPIDPRYTQAQPQISGHHPSFSSLSNGRFPQERQNSQHSDSLPGAFGRMSLESNADQAMILHRNGSGSQTSHQDAQFLRRQPEYEEVLNGAGPFNPPKGYPSAFQNAEPFRFHQNERSTFTPGANEFRQQPHFYSTGNTPPVFDTMYSSRIEPTRPYNNAHPAILDRKLQRLQQEQQYPYIPHAHYQNSMVVPHRGQFNPYASQYQMPPPMPMNGVHAGALIHQPMHSMQMVPSGMYGAMVEAPRGPRELETAAMASSQLIEFRASSKGNRRWELKDVYGYVVEFSGDQHGSRFIQQKLETANSDEKQIIFKELCGNALQLMTDVFGNYVIQKFFEHGDQNQKKMLASKMMGKVSDLSLQMYGCRVVQKALEHVLTDQQASLIRELDQNVLKCVKDQNGNHVVQKAIERVPMEHIQFIINAFEGKVGELAIHSYGCRVIQRVLEHCDEHAKRSVLKELHAVGSPLISDQYGNYVTQHIIEYGFPEDRARVIYAVTQNLLSFSKHKFASNVVEQCIVFGSPEQKRDIMHAILQKDERQSMTPLVPRTGGESILSQLIKDSYGNYVIQKLLEKLQGEDYKTCLQYVQPEMVKAKRTVAGKQIQAVEKKMLRMDTPNNAFRAIEAAPTTASSKTDGLNSLHSNSSTPIPHISLPPGPPTPDSRTPRAPPLVATPNMNFTSNH</sequence>
<keyword evidence="3" id="KW-0677">Repeat</keyword>
<dbReference type="InterPro" id="IPR033712">
    <property type="entry name" value="Pumilio_RNA-bd"/>
</dbReference>
<dbReference type="PANTHER" id="PTHR12537:SF12">
    <property type="entry name" value="MATERNAL PROTEIN PUMILIO"/>
    <property type="match status" value="1"/>
</dbReference>
<dbReference type="SUPFAM" id="SSF48371">
    <property type="entry name" value="ARM repeat"/>
    <property type="match status" value="1"/>
</dbReference>
<dbReference type="InterPro" id="IPR033133">
    <property type="entry name" value="PUM-HD"/>
</dbReference>
<comment type="subcellular location">
    <subcellularLocation>
        <location evidence="1">Cytoplasm</location>
    </subcellularLocation>
</comment>
<feature type="compositionally biased region" description="Low complexity" evidence="9">
    <location>
        <begin position="196"/>
        <end position="207"/>
    </location>
</feature>
<evidence type="ECO:0000256" key="5">
    <source>
        <dbReference type="ARBA" id="ARBA00024893"/>
    </source>
</evidence>
<gene>
    <name evidence="11" type="ORF">EJ08DRAFT_593380</name>
</gene>
<keyword evidence="4" id="KW-0694">RNA-binding</keyword>
<feature type="compositionally biased region" description="Polar residues" evidence="9">
    <location>
        <begin position="229"/>
        <end position="261"/>
    </location>
</feature>
<organism evidence="11 12">
    <name type="scientific">Tothia fuscella</name>
    <dbReference type="NCBI Taxonomy" id="1048955"/>
    <lineage>
        <taxon>Eukaryota</taxon>
        <taxon>Fungi</taxon>
        <taxon>Dikarya</taxon>
        <taxon>Ascomycota</taxon>
        <taxon>Pezizomycotina</taxon>
        <taxon>Dothideomycetes</taxon>
        <taxon>Pleosporomycetidae</taxon>
        <taxon>Venturiales</taxon>
        <taxon>Cylindrosympodiaceae</taxon>
        <taxon>Tothia</taxon>
    </lineage>
</organism>
<keyword evidence="2" id="KW-0963">Cytoplasm</keyword>
<comment type="similarity">
    <text evidence="6">Belongs to the PUF3 family.</text>
</comment>
<evidence type="ECO:0000256" key="8">
    <source>
        <dbReference type="PROSITE-ProRule" id="PRU00317"/>
    </source>
</evidence>
<feature type="region of interest" description="Disordered" evidence="9">
    <location>
        <begin position="844"/>
        <end position="900"/>
    </location>
</feature>
<comment type="function">
    <text evidence="5">RNA-binding nucleolar protein required for pre-rRNA processing. Involved in production of 18S rRNA and assembly of small ribosomal subunit.</text>
</comment>
<dbReference type="GO" id="GO:0003730">
    <property type="term" value="F:mRNA 3'-UTR binding"/>
    <property type="evidence" value="ECO:0007669"/>
    <property type="project" value="TreeGrafter"/>
</dbReference>
<proteinExistence type="inferred from homology"/>
<protein>
    <recommendedName>
        <fullName evidence="7">Pumilio homology domain family member 3</fullName>
    </recommendedName>
</protein>
<evidence type="ECO:0000256" key="7">
    <source>
        <dbReference type="ARBA" id="ARBA00081811"/>
    </source>
</evidence>
<feature type="domain" description="PUM-HD" evidence="10">
    <location>
        <begin position="476"/>
        <end position="829"/>
    </location>
</feature>
<dbReference type="GO" id="GO:0005737">
    <property type="term" value="C:cytoplasm"/>
    <property type="evidence" value="ECO:0007669"/>
    <property type="project" value="UniProtKB-SubCell"/>
</dbReference>
<evidence type="ECO:0000256" key="4">
    <source>
        <dbReference type="ARBA" id="ARBA00022884"/>
    </source>
</evidence>
<evidence type="ECO:0000259" key="10">
    <source>
        <dbReference type="PROSITE" id="PS50303"/>
    </source>
</evidence>
<evidence type="ECO:0000256" key="1">
    <source>
        <dbReference type="ARBA" id="ARBA00004496"/>
    </source>
</evidence>
<evidence type="ECO:0000313" key="12">
    <source>
        <dbReference type="Proteomes" id="UP000800235"/>
    </source>
</evidence>
<feature type="repeat" description="Pumilio" evidence="8">
    <location>
        <begin position="678"/>
        <end position="713"/>
    </location>
</feature>
<keyword evidence="12" id="KW-1185">Reference proteome</keyword>
<feature type="repeat" description="Pumilio" evidence="8">
    <location>
        <begin position="534"/>
        <end position="569"/>
    </location>
</feature>
<dbReference type="EMBL" id="MU007062">
    <property type="protein sequence ID" value="KAF2427181.1"/>
    <property type="molecule type" value="Genomic_DNA"/>
</dbReference>
<name>A0A9P4NLT9_9PEZI</name>
<accession>A0A9P4NLT9</accession>
<feature type="region of interest" description="Disordered" evidence="9">
    <location>
        <begin position="57"/>
        <end position="268"/>
    </location>
</feature>
<dbReference type="InterPro" id="IPR011989">
    <property type="entry name" value="ARM-like"/>
</dbReference>
<feature type="repeat" description="Pumilio" evidence="8">
    <location>
        <begin position="606"/>
        <end position="641"/>
    </location>
</feature>
<feature type="repeat" description="Pumilio" evidence="8">
    <location>
        <begin position="762"/>
        <end position="803"/>
    </location>
</feature>
<dbReference type="SMART" id="SM00025">
    <property type="entry name" value="Pumilio"/>
    <property type="match status" value="8"/>
</dbReference>
<feature type="compositionally biased region" description="Low complexity" evidence="9">
    <location>
        <begin position="81"/>
        <end position="99"/>
    </location>
</feature>
<feature type="repeat" description="Pumilio" evidence="8">
    <location>
        <begin position="642"/>
        <end position="677"/>
    </location>
</feature>
<evidence type="ECO:0000256" key="6">
    <source>
        <dbReference type="ARBA" id="ARBA00060736"/>
    </source>
</evidence>
<dbReference type="PANTHER" id="PTHR12537">
    <property type="entry name" value="RNA BINDING PROTEIN PUMILIO-RELATED"/>
    <property type="match status" value="1"/>
</dbReference>
<dbReference type="InterPro" id="IPR001313">
    <property type="entry name" value="Pumilio_RNA-bd_rpt"/>
</dbReference>
<evidence type="ECO:0000313" key="11">
    <source>
        <dbReference type="EMBL" id="KAF2427181.1"/>
    </source>
</evidence>
<dbReference type="Gene3D" id="1.25.10.10">
    <property type="entry name" value="Leucine-rich Repeat Variant"/>
    <property type="match status" value="1"/>
</dbReference>
<dbReference type="CDD" id="cd07920">
    <property type="entry name" value="Pumilio"/>
    <property type="match status" value="1"/>
</dbReference>
<feature type="repeat" description="Pumilio" evidence="8">
    <location>
        <begin position="498"/>
        <end position="533"/>
    </location>
</feature>
<dbReference type="InterPro" id="IPR016024">
    <property type="entry name" value="ARM-type_fold"/>
</dbReference>
<feature type="repeat" description="Pumilio" evidence="8">
    <location>
        <begin position="570"/>
        <end position="605"/>
    </location>
</feature>